<protein>
    <submittedName>
        <fullName evidence="1">Uncharacterized protein</fullName>
    </submittedName>
</protein>
<reference evidence="1" key="2">
    <citation type="submission" date="2024-04" db="UniProtKB">
        <authorList>
            <consortium name="Ensembl"/>
        </authorList>
    </citation>
    <scope>IDENTIFICATION</scope>
</reference>
<name>G3N9D6_GASAC</name>
<dbReference type="AlphaFoldDB" id="G3N9D6"/>
<accession>G3N9D6</accession>
<proteinExistence type="predicted"/>
<dbReference type="InParanoid" id="G3N9D6"/>
<evidence type="ECO:0000313" key="1">
    <source>
        <dbReference type="Ensembl" id="ENSGACP00000001926.1"/>
    </source>
</evidence>
<dbReference type="Ensembl" id="ENSGACT00000001929.1">
    <property type="protein sequence ID" value="ENSGACP00000001926.1"/>
    <property type="gene ID" value="ENSGACG00000001485.1"/>
</dbReference>
<reference evidence="1" key="1">
    <citation type="submission" date="2006-01" db="EMBL/GenBank/DDBJ databases">
        <authorList>
            <person name="Lindblad-Toh K."/>
            <person name="Mauceli E."/>
            <person name="Grabherr M."/>
            <person name="Chang J.L."/>
            <person name="Lander E.S."/>
        </authorList>
    </citation>
    <scope>NUCLEOTIDE SEQUENCE [LARGE SCALE GENOMIC DNA]</scope>
</reference>
<organism evidence="1">
    <name type="scientific">Gasterosteus aculeatus</name>
    <name type="common">Three-spined stickleback</name>
    <dbReference type="NCBI Taxonomy" id="69293"/>
    <lineage>
        <taxon>Eukaryota</taxon>
        <taxon>Metazoa</taxon>
        <taxon>Chordata</taxon>
        <taxon>Craniata</taxon>
        <taxon>Vertebrata</taxon>
        <taxon>Euteleostomi</taxon>
        <taxon>Actinopterygii</taxon>
        <taxon>Neopterygii</taxon>
        <taxon>Teleostei</taxon>
        <taxon>Neoteleostei</taxon>
        <taxon>Acanthomorphata</taxon>
        <taxon>Eupercaria</taxon>
        <taxon>Perciformes</taxon>
        <taxon>Cottioidei</taxon>
        <taxon>Gasterosteales</taxon>
        <taxon>Gasterosteidae</taxon>
        <taxon>Gasterosteus</taxon>
    </lineage>
</organism>
<dbReference type="Bgee" id="ENSGACG00000001485">
    <property type="expression patterns" value="Expressed in testis and 1 other cell type or tissue"/>
</dbReference>
<sequence length="64" mass="6818">MSKLRMYSNACVPACGSSRLTDTFVLVDDPECNTPPSGSYSMRTLYTRTGGGGVFICGRVGEGF</sequence>